<sequence>MGGLVQLWEESYNLNRYAGQGDIETITKKINGGKNGFDDRVERFALGAGCRCLRREDARGIAYRGSLGSEGWRWVSHLPTSFATL</sequence>
<keyword evidence="2" id="KW-1185">Reference proteome</keyword>
<dbReference type="AlphaFoldDB" id="W6RJK2"/>
<evidence type="ECO:0000313" key="1">
    <source>
        <dbReference type="EMBL" id="CDM61347.1"/>
    </source>
</evidence>
<geneLocation type="plasmid" evidence="1 2">
    <name>pLPU83c</name>
</geneLocation>
<dbReference type="PATRIC" id="fig|348824.6.peg.5559"/>
<organism evidence="1 2">
    <name type="scientific">Rhizobium favelukesii</name>
    <dbReference type="NCBI Taxonomy" id="348824"/>
    <lineage>
        <taxon>Bacteria</taxon>
        <taxon>Pseudomonadati</taxon>
        <taxon>Pseudomonadota</taxon>
        <taxon>Alphaproteobacteria</taxon>
        <taxon>Hyphomicrobiales</taxon>
        <taxon>Rhizobiaceae</taxon>
        <taxon>Rhizobium/Agrobacterium group</taxon>
        <taxon>Rhizobium</taxon>
    </lineage>
</organism>
<keyword evidence="1" id="KW-0614">Plasmid</keyword>
<dbReference type="HOGENOM" id="CLU_2510413_0_0_5"/>
<accession>W6RJK2</accession>
<name>W6RJK2_9HYPH</name>
<evidence type="ECO:0000313" key="2">
    <source>
        <dbReference type="Proteomes" id="UP000019443"/>
    </source>
</evidence>
<reference evidence="1" key="1">
    <citation type="submission" date="2013-11" db="EMBL/GenBank/DDBJ databases">
        <title>Draft genome sequence of the broad-host-range Rhizobium sp. LPU83 strain, a member of the low-genetic diversity Oregon-like Rhizobium sp. group.</title>
        <authorList>
            <person name="Wibberg D."/>
            <person name="Puehler A."/>
            <person name="Schlueter A."/>
        </authorList>
    </citation>
    <scope>NUCLEOTIDE SEQUENCE [LARGE SCALE GENOMIC DNA]</scope>
    <source>
        <strain evidence="1">LPU83</strain>
        <plasmid evidence="1">pLPU83c</plasmid>
    </source>
</reference>
<protein>
    <submittedName>
        <fullName evidence="1">Uncharacterized protein</fullName>
    </submittedName>
</protein>
<proteinExistence type="predicted"/>
<dbReference type="EMBL" id="HG916854">
    <property type="protein sequence ID" value="CDM61347.1"/>
    <property type="molecule type" value="Genomic_DNA"/>
</dbReference>
<gene>
    <name evidence="1" type="ORF">LPU83_pLPU83c_0785</name>
</gene>
<dbReference type="KEGG" id="rhl:LPU83_pLPU83c_0785"/>
<dbReference type="Proteomes" id="UP000019443">
    <property type="component" value="Plasmid pLPU83c"/>
</dbReference>
<dbReference type="RefSeq" id="WP_024319193.1">
    <property type="nucleotide sequence ID" value="NZ_ATTO01000179.1"/>
</dbReference>